<evidence type="ECO:0008006" key="3">
    <source>
        <dbReference type="Google" id="ProtNLM"/>
    </source>
</evidence>
<dbReference type="Proteomes" id="UP000294752">
    <property type="component" value="Unassembled WGS sequence"/>
</dbReference>
<accession>A0A4R7CTK1</accession>
<keyword evidence="2" id="KW-1185">Reference proteome</keyword>
<evidence type="ECO:0000313" key="1">
    <source>
        <dbReference type="EMBL" id="TDS08956.1"/>
    </source>
</evidence>
<dbReference type="EMBL" id="SNZV01000011">
    <property type="protein sequence ID" value="TDS08956.1"/>
    <property type="molecule type" value="Genomic_DNA"/>
</dbReference>
<proteinExistence type="predicted"/>
<protein>
    <recommendedName>
        <fullName evidence="3">Integrase-like protein</fullName>
    </recommendedName>
</protein>
<gene>
    <name evidence="1" type="ORF">B0I21_11185</name>
</gene>
<organism evidence="1 2">
    <name type="scientific">Sphingobacterium paludis</name>
    <dbReference type="NCBI Taxonomy" id="1476465"/>
    <lineage>
        <taxon>Bacteria</taxon>
        <taxon>Pseudomonadati</taxon>
        <taxon>Bacteroidota</taxon>
        <taxon>Sphingobacteriia</taxon>
        <taxon>Sphingobacteriales</taxon>
        <taxon>Sphingobacteriaceae</taxon>
        <taxon>Sphingobacterium</taxon>
    </lineage>
</organism>
<name>A0A4R7CTK1_9SPHI</name>
<dbReference type="AlphaFoldDB" id="A0A4R7CTK1"/>
<sequence>MNGSQGKEDLISACENALHYFGGVPLATVPDNLKAAVTKSNRYEPL</sequence>
<reference evidence="1 2" key="1">
    <citation type="submission" date="2019-03" db="EMBL/GenBank/DDBJ databases">
        <title>Genomic Encyclopedia of Type Strains, Phase III (KMG-III): the genomes of soil and plant-associated and newly described type strains.</title>
        <authorList>
            <person name="Whitman W."/>
        </authorList>
    </citation>
    <scope>NUCLEOTIDE SEQUENCE [LARGE SCALE GENOMIC DNA]</scope>
    <source>
        <strain evidence="1 2">CGMCC 1.12801</strain>
    </source>
</reference>
<evidence type="ECO:0000313" key="2">
    <source>
        <dbReference type="Proteomes" id="UP000294752"/>
    </source>
</evidence>
<comment type="caution">
    <text evidence="1">The sequence shown here is derived from an EMBL/GenBank/DDBJ whole genome shotgun (WGS) entry which is preliminary data.</text>
</comment>